<dbReference type="PANTHER" id="PTHR43580:SF2">
    <property type="entry name" value="CYTOKINE-LIKE NUCLEAR FACTOR N-PAC"/>
    <property type="match status" value="1"/>
</dbReference>
<evidence type="ECO:0000259" key="3">
    <source>
        <dbReference type="Pfam" id="PF03446"/>
    </source>
</evidence>
<dbReference type="PANTHER" id="PTHR43580">
    <property type="entry name" value="OXIDOREDUCTASE GLYR1-RELATED"/>
    <property type="match status" value="1"/>
</dbReference>
<dbReference type="InterPro" id="IPR036291">
    <property type="entry name" value="NAD(P)-bd_dom_sf"/>
</dbReference>
<dbReference type="GO" id="GO:0016491">
    <property type="term" value="F:oxidoreductase activity"/>
    <property type="evidence" value="ECO:0007669"/>
    <property type="project" value="UniProtKB-KW"/>
</dbReference>
<dbReference type="PROSITE" id="PS00895">
    <property type="entry name" value="3_HYDROXYISOBUT_DH"/>
    <property type="match status" value="1"/>
</dbReference>
<dbReference type="EMBL" id="JBHLTM010000041">
    <property type="protein sequence ID" value="MFC0685184.1"/>
    <property type="molecule type" value="Genomic_DNA"/>
</dbReference>
<keyword evidence="6" id="KW-1185">Reference proteome</keyword>
<dbReference type="Pfam" id="PF14833">
    <property type="entry name" value="NAD_binding_11"/>
    <property type="match status" value="1"/>
</dbReference>
<organism evidence="5 6">
    <name type="scientific">Novosphingobium clariflavum</name>
    <dbReference type="NCBI Taxonomy" id="2029884"/>
    <lineage>
        <taxon>Bacteria</taxon>
        <taxon>Pseudomonadati</taxon>
        <taxon>Pseudomonadota</taxon>
        <taxon>Alphaproteobacteria</taxon>
        <taxon>Sphingomonadales</taxon>
        <taxon>Sphingomonadaceae</taxon>
        <taxon>Novosphingobium</taxon>
    </lineage>
</organism>
<name>A0ABV6S7H0_9SPHN</name>
<evidence type="ECO:0000313" key="5">
    <source>
        <dbReference type="EMBL" id="MFC0685184.1"/>
    </source>
</evidence>
<protein>
    <submittedName>
        <fullName evidence="5">NAD(P)-dependent oxidoreductase</fullName>
        <ecNumber evidence="5">1.1.-.-</ecNumber>
    </submittedName>
</protein>
<dbReference type="InterPro" id="IPR002204">
    <property type="entry name" value="3-OH-isobutyrate_DH-rel_CS"/>
</dbReference>
<feature type="domain" description="6-phosphogluconate dehydrogenase NADP-binding" evidence="3">
    <location>
        <begin position="2"/>
        <end position="151"/>
    </location>
</feature>
<dbReference type="InterPro" id="IPR008927">
    <property type="entry name" value="6-PGluconate_DH-like_C_sf"/>
</dbReference>
<feature type="domain" description="3-hydroxyisobutyrate dehydrogenase-like NAD-binding" evidence="4">
    <location>
        <begin position="160"/>
        <end position="279"/>
    </location>
</feature>
<dbReference type="SUPFAM" id="SSF51735">
    <property type="entry name" value="NAD(P)-binding Rossmann-fold domains"/>
    <property type="match status" value="1"/>
</dbReference>
<proteinExistence type="predicted"/>
<dbReference type="InterPro" id="IPR029154">
    <property type="entry name" value="HIBADH-like_NADP-bd"/>
</dbReference>
<dbReference type="RefSeq" id="WP_267223717.1">
    <property type="nucleotide sequence ID" value="NZ_JAPCWC010000027.1"/>
</dbReference>
<sequence>MDIGFIGLGAMGSAMARNLAKAGHHVRAWNRSGGAVEGIEMVATPAEAFTGDVVLTMLSEDGAIREVLLDSGVLDSAPNGVTHLVCSTISVAFARELVERHAAAGVGYLSAPVLGRPDVAAAGQLNVILAGPSVLRAGLDPVFAPIAGKVWDMGEEAPRANAVKIACNMMITMAIEGMAEAVVLTEGLGVEREAFFELMLGTLFGSRVYQNYSGIIAEGKYEPGFKAVLGLKDLRLAKELAAETAPGTQGRLPMLDAVHAQMGATVEGGYAARDWGAMADYTIARARARAKARG</sequence>
<dbReference type="PIRSF" id="PIRSF000103">
    <property type="entry name" value="HIBADH"/>
    <property type="match status" value="1"/>
</dbReference>
<gene>
    <name evidence="5" type="ORF">ACFFF8_11300</name>
</gene>
<keyword evidence="2" id="KW-0520">NAD</keyword>
<dbReference type="InterPro" id="IPR006115">
    <property type="entry name" value="6PGDH_NADP-bd"/>
</dbReference>
<dbReference type="EC" id="1.1.-.-" evidence="5"/>
<comment type="caution">
    <text evidence="5">The sequence shown here is derived from an EMBL/GenBank/DDBJ whole genome shotgun (WGS) entry which is preliminary data.</text>
</comment>
<dbReference type="InterPro" id="IPR013328">
    <property type="entry name" value="6PGD_dom2"/>
</dbReference>
<dbReference type="Gene3D" id="1.10.1040.10">
    <property type="entry name" value="N-(1-d-carboxylethyl)-l-norvaline Dehydrogenase, domain 2"/>
    <property type="match status" value="1"/>
</dbReference>
<dbReference type="Proteomes" id="UP001589858">
    <property type="component" value="Unassembled WGS sequence"/>
</dbReference>
<dbReference type="Gene3D" id="3.40.50.720">
    <property type="entry name" value="NAD(P)-binding Rossmann-like Domain"/>
    <property type="match status" value="1"/>
</dbReference>
<evidence type="ECO:0000259" key="4">
    <source>
        <dbReference type="Pfam" id="PF14833"/>
    </source>
</evidence>
<dbReference type="Pfam" id="PF03446">
    <property type="entry name" value="NAD_binding_2"/>
    <property type="match status" value="1"/>
</dbReference>
<keyword evidence="1 5" id="KW-0560">Oxidoreductase</keyword>
<evidence type="ECO:0000256" key="2">
    <source>
        <dbReference type="ARBA" id="ARBA00023027"/>
    </source>
</evidence>
<evidence type="ECO:0000256" key="1">
    <source>
        <dbReference type="ARBA" id="ARBA00023002"/>
    </source>
</evidence>
<reference evidence="5 6" key="1">
    <citation type="submission" date="2024-09" db="EMBL/GenBank/DDBJ databases">
        <authorList>
            <person name="Sun Q."/>
            <person name="Mori K."/>
        </authorList>
    </citation>
    <scope>NUCLEOTIDE SEQUENCE [LARGE SCALE GENOMIC DNA]</scope>
    <source>
        <strain evidence="5 6">CICC 11035S</strain>
    </source>
</reference>
<dbReference type="SUPFAM" id="SSF48179">
    <property type="entry name" value="6-phosphogluconate dehydrogenase C-terminal domain-like"/>
    <property type="match status" value="1"/>
</dbReference>
<evidence type="ECO:0000313" key="6">
    <source>
        <dbReference type="Proteomes" id="UP001589858"/>
    </source>
</evidence>
<accession>A0ABV6S7H0</accession>
<dbReference type="InterPro" id="IPR051265">
    <property type="entry name" value="HIBADH-related_NP60_sf"/>
</dbReference>
<dbReference type="InterPro" id="IPR015815">
    <property type="entry name" value="HIBADH-related"/>
</dbReference>